<evidence type="ECO:0000313" key="4">
    <source>
        <dbReference type="Proteomes" id="UP001500393"/>
    </source>
</evidence>
<comment type="caution">
    <text evidence="3">The sequence shown here is derived from an EMBL/GenBank/DDBJ whole genome shotgun (WGS) entry which is preliminary data.</text>
</comment>
<dbReference type="PROSITE" id="PS51257">
    <property type="entry name" value="PROKAR_LIPOPROTEIN"/>
    <property type="match status" value="1"/>
</dbReference>
<feature type="signal peptide" evidence="2">
    <location>
        <begin position="1"/>
        <end position="32"/>
    </location>
</feature>
<sequence>MSARNANWGTVPAVVALALGLGAAAACSSDQAGAPTAPSPGTLTSGGGAAPVQPPPTAEGPGLNAPGIRLAAVPRGDGSFDITEEVMLRGETSTIHLQLPRSGEGLTGIMRKTTPVATSLRIIADDDPVPLENPQLTGARDVPLLSAATRLKLTYRLTGSSVRSLQSETGRASAAIRPLTADVDSTLPTNLVVSGGGLLNAVCPELPETRCAVGEPPGLGIQQGIPAGRALAVLQLNLPMQP</sequence>
<name>A0ABN2DYW1_9ACTN</name>
<feature type="region of interest" description="Disordered" evidence="1">
    <location>
        <begin position="29"/>
        <end position="65"/>
    </location>
</feature>
<evidence type="ECO:0008006" key="5">
    <source>
        <dbReference type="Google" id="ProtNLM"/>
    </source>
</evidence>
<reference evidence="3 4" key="1">
    <citation type="journal article" date="2019" name="Int. J. Syst. Evol. Microbiol.">
        <title>The Global Catalogue of Microorganisms (GCM) 10K type strain sequencing project: providing services to taxonomists for standard genome sequencing and annotation.</title>
        <authorList>
            <consortium name="The Broad Institute Genomics Platform"/>
            <consortium name="The Broad Institute Genome Sequencing Center for Infectious Disease"/>
            <person name="Wu L."/>
            <person name="Ma J."/>
        </authorList>
    </citation>
    <scope>NUCLEOTIDE SEQUENCE [LARGE SCALE GENOMIC DNA]</scope>
    <source>
        <strain evidence="3 4">JCM 14969</strain>
    </source>
</reference>
<evidence type="ECO:0000313" key="3">
    <source>
        <dbReference type="EMBL" id="GAA1590074.1"/>
    </source>
</evidence>
<evidence type="ECO:0000256" key="1">
    <source>
        <dbReference type="SAM" id="MobiDB-lite"/>
    </source>
</evidence>
<protein>
    <recommendedName>
        <fullName evidence="5">Lipoprotein</fullName>
    </recommendedName>
</protein>
<gene>
    <name evidence="3" type="ORF">GCM10009789_49620</name>
</gene>
<organism evidence="3 4">
    <name type="scientific">Kribbella sancticallisti</name>
    <dbReference type="NCBI Taxonomy" id="460087"/>
    <lineage>
        <taxon>Bacteria</taxon>
        <taxon>Bacillati</taxon>
        <taxon>Actinomycetota</taxon>
        <taxon>Actinomycetes</taxon>
        <taxon>Propionibacteriales</taxon>
        <taxon>Kribbellaceae</taxon>
        <taxon>Kribbella</taxon>
    </lineage>
</organism>
<keyword evidence="4" id="KW-1185">Reference proteome</keyword>
<dbReference type="RefSeq" id="WP_344217831.1">
    <property type="nucleotide sequence ID" value="NZ_BAAAOS010000033.1"/>
</dbReference>
<keyword evidence="2" id="KW-0732">Signal</keyword>
<feature type="chain" id="PRO_5046572345" description="Lipoprotein" evidence="2">
    <location>
        <begin position="33"/>
        <end position="242"/>
    </location>
</feature>
<evidence type="ECO:0000256" key="2">
    <source>
        <dbReference type="SAM" id="SignalP"/>
    </source>
</evidence>
<dbReference type="Proteomes" id="UP001500393">
    <property type="component" value="Unassembled WGS sequence"/>
</dbReference>
<dbReference type="EMBL" id="BAAAOS010000033">
    <property type="protein sequence ID" value="GAA1590074.1"/>
    <property type="molecule type" value="Genomic_DNA"/>
</dbReference>
<accession>A0ABN2DYW1</accession>
<proteinExistence type="predicted"/>